<keyword evidence="3" id="KW-0732">Signal</keyword>
<feature type="compositionally biased region" description="Low complexity" evidence="1">
    <location>
        <begin position="43"/>
        <end position="57"/>
    </location>
</feature>
<protein>
    <submittedName>
        <fullName evidence="4">Uncharacterized protein</fullName>
    </submittedName>
</protein>
<evidence type="ECO:0000256" key="2">
    <source>
        <dbReference type="SAM" id="Phobius"/>
    </source>
</evidence>
<sequence length="219" mass="24097">MNFSLWVLITLSLLNVTFVYAVPIVSAHPIIIIATPKSNHTLKPSPSNKNTSSSHTHQSCTPHLNLSKNPHLNQTHALLSNSTWSKHHPCSLSHHNASAPFGKNVTLPSNNSTSQDLTDWKPPTNTTKAIDNDDAQDSETTPNTQEQNGANSNQLKDVDVFSLRPHHGVAQLLENDRGDDESDHNDGGDALLWAPAGFLIVSSMTIVSVVVWRKRRERK</sequence>
<keyword evidence="2" id="KW-0472">Membrane</keyword>
<feature type="signal peptide" evidence="3">
    <location>
        <begin position="1"/>
        <end position="21"/>
    </location>
</feature>
<keyword evidence="2" id="KW-0812">Transmembrane</keyword>
<dbReference type="EMBL" id="KZ805362">
    <property type="protein sequence ID" value="PVI01152.1"/>
    <property type="molecule type" value="Genomic_DNA"/>
</dbReference>
<dbReference type="AlphaFoldDB" id="A0A2V1DTC7"/>
<name>A0A2V1DTC7_9PLEO</name>
<feature type="region of interest" description="Disordered" evidence="1">
    <location>
        <begin position="101"/>
        <end position="154"/>
    </location>
</feature>
<keyword evidence="5" id="KW-1185">Reference proteome</keyword>
<accession>A0A2V1DTC7</accession>
<keyword evidence="2" id="KW-1133">Transmembrane helix</keyword>
<evidence type="ECO:0000256" key="1">
    <source>
        <dbReference type="SAM" id="MobiDB-lite"/>
    </source>
</evidence>
<evidence type="ECO:0000313" key="5">
    <source>
        <dbReference type="Proteomes" id="UP000244855"/>
    </source>
</evidence>
<feature type="region of interest" description="Disordered" evidence="1">
    <location>
        <begin position="38"/>
        <end position="69"/>
    </location>
</feature>
<dbReference type="OrthoDB" id="10667766at2759"/>
<reference evidence="4 5" key="1">
    <citation type="journal article" date="2018" name="Sci. Rep.">
        <title>Comparative genomics provides insights into the lifestyle and reveals functional heterogeneity of dark septate endophytic fungi.</title>
        <authorList>
            <person name="Knapp D.G."/>
            <person name="Nemeth J.B."/>
            <person name="Barry K."/>
            <person name="Hainaut M."/>
            <person name="Henrissat B."/>
            <person name="Johnson J."/>
            <person name="Kuo A."/>
            <person name="Lim J.H.P."/>
            <person name="Lipzen A."/>
            <person name="Nolan M."/>
            <person name="Ohm R.A."/>
            <person name="Tamas L."/>
            <person name="Grigoriev I.V."/>
            <person name="Spatafora J.W."/>
            <person name="Nagy L.G."/>
            <person name="Kovacs G.M."/>
        </authorList>
    </citation>
    <scope>NUCLEOTIDE SEQUENCE [LARGE SCALE GENOMIC DNA]</scope>
    <source>
        <strain evidence="4 5">DSE2036</strain>
    </source>
</reference>
<evidence type="ECO:0000256" key="3">
    <source>
        <dbReference type="SAM" id="SignalP"/>
    </source>
</evidence>
<evidence type="ECO:0000313" key="4">
    <source>
        <dbReference type="EMBL" id="PVI01152.1"/>
    </source>
</evidence>
<organism evidence="4 5">
    <name type="scientific">Periconia macrospinosa</name>
    <dbReference type="NCBI Taxonomy" id="97972"/>
    <lineage>
        <taxon>Eukaryota</taxon>
        <taxon>Fungi</taxon>
        <taxon>Dikarya</taxon>
        <taxon>Ascomycota</taxon>
        <taxon>Pezizomycotina</taxon>
        <taxon>Dothideomycetes</taxon>
        <taxon>Pleosporomycetidae</taxon>
        <taxon>Pleosporales</taxon>
        <taxon>Massarineae</taxon>
        <taxon>Periconiaceae</taxon>
        <taxon>Periconia</taxon>
    </lineage>
</organism>
<feature type="compositionally biased region" description="Polar residues" evidence="1">
    <location>
        <begin position="138"/>
        <end position="154"/>
    </location>
</feature>
<feature type="chain" id="PRO_5016106521" evidence="3">
    <location>
        <begin position="22"/>
        <end position="219"/>
    </location>
</feature>
<feature type="transmembrane region" description="Helical" evidence="2">
    <location>
        <begin position="190"/>
        <end position="212"/>
    </location>
</feature>
<dbReference type="Proteomes" id="UP000244855">
    <property type="component" value="Unassembled WGS sequence"/>
</dbReference>
<feature type="compositionally biased region" description="Polar residues" evidence="1">
    <location>
        <begin position="106"/>
        <end position="129"/>
    </location>
</feature>
<gene>
    <name evidence="4" type="ORF">DM02DRAFT_613897</name>
</gene>
<proteinExistence type="predicted"/>
<feature type="compositionally biased region" description="Polar residues" evidence="1">
    <location>
        <begin position="58"/>
        <end position="69"/>
    </location>
</feature>